<evidence type="ECO:0000313" key="2">
    <source>
        <dbReference type="Proteomes" id="UP001516400"/>
    </source>
</evidence>
<evidence type="ECO:0000313" key="1">
    <source>
        <dbReference type="EMBL" id="KAL3269697.1"/>
    </source>
</evidence>
<dbReference type="EMBL" id="JABFTP020000021">
    <property type="protein sequence ID" value="KAL3269697.1"/>
    <property type="molecule type" value="Genomic_DNA"/>
</dbReference>
<keyword evidence="2" id="KW-1185">Reference proteome</keyword>
<sequence>MNLQEVAKDVALHDDGRSVMYIADKLSNSRSTIFKGYEGLEKLILTREDLGREDEKPQTQLSVDFFDF</sequence>
<feature type="non-terminal residue" evidence="1">
    <location>
        <position position="68"/>
    </location>
</feature>
<organism evidence="1 2">
    <name type="scientific">Cryptolaemus montrouzieri</name>
    <dbReference type="NCBI Taxonomy" id="559131"/>
    <lineage>
        <taxon>Eukaryota</taxon>
        <taxon>Metazoa</taxon>
        <taxon>Ecdysozoa</taxon>
        <taxon>Arthropoda</taxon>
        <taxon>Hexapoda</taxon>
        <taxon>Insecta</taxon>
        <taxon>Pterygota</taxon>
        <taxon>Neoptera</taxon>
        <taxon>Endopterygota</taxon>
        <taxon>Coleoptera</taxon>
        <taxon>Polyphaga</taxon>
        <taxon>Cucujiformia</taxon>
        <taxon>Coccinelloidea</taxon>
        <taxon>Coccinellidae</taxon>
        <taxon>Scymninae</taxon>
        <taxon>Scymnini</taxon>
        <taxon>Cryptolaemus</taxon>
    </lineage>
</organism>
<comment type="caution">
    <text evidence="1">The sequence shown here is derived from an EMBL/GenBank/DDBJ whole genome shotgun (WGS) entry which is preliminary data.</text>
</comment>
<reference evidence="1 2" key="1">
    <citation type="journal article" date="2021" name="BMC Biol.">
        <title>Horizontally acquired antibacterial genes associated with adaptive radiation of ladybird beetles.</title>
        <authorList>
            <person name="Li H.S."/>
            <person name="Tang X.F."/>
            <person name="Huang Y.H."/>
            <person name="Xu Z.Y."/>
            <person name="Chen M.L."/>
            <person name="Du X.Y."/>
            <person name="Qiu B.Y."/>
            <person name="Chen P.T."/>
            <person name="Zhang W."/>
            <person name="Slipinski A."/>
            <person name="Escalona H.E."/>
            <person name="Waterhouse R.M."/>
            <person name="Zwick A."/>
            <person name="Pang H."/>
        </authorList>
    </citation>
    <scope>NUCLEOTIDE SEQUENCE [LARGE SCALE GENOMIC DNA]</scope>
    <source>
        <strain evidence="1">SYSU2018</strain>
    </source>
</reference>
<dbReference type="AlphaFoldDB" id="A0ABD2MTX9"/>
<name>A0ABD2MTX9_9CUCU</name>
<protein>
    <submittedName>
        <fullName evidence="1">Uncharacterized protein</fullName>
    </submittedName>
</protein>
<dbReference type="Proteomes" id="UP001516400">
    <property type="component" value="Unassembled WGS sequence"/>
</dbReference>
<accession>A0ABD2MTX9</accession>
<gene>
    <name evidence="1" type="ORF">HHI36_008757</name>
</gene>
<proteinExistence type="predicted"/>